<name>A0A1Z2L6X1_9ACTN</name>
<dbReference type="InterPro" id="IPR023365">
    <property type="entry name" value="Sortase_dom-sf"/>
</dbReference>
<sequence>MTGVAWALLLLALWLWGRQATDGHGAATPTAGDVAAAGRPADHPLPPAHAPLPGARPQRLAIEAVGVRAPIEDRGPAPLGDLGPPPHGRAGAVGWYRAGPQPGAPGAAVLVGHPGRGGTGHAPAPAALHDLTALEPGEGITVTRADGTTAEFTVEDVSVYTKDHFDARKVYGPRERDRAELRLIACDGDYDRARHAYSANVVVSAYLTGAGHS</sequence>
<organism evidence="2 3">
    <name type="scientific">Streptomyces albireticuli</name>
    <dbReference type="NCBI Taxonomy" id="1940"/>
    <lineage>
        <taxon>Bacteria</taxon>
        <taxon>Bacillati</taxon>
        <taxon>Actinomycetota</taxon>
        <taxon>Actinomycetes</taxon>
        <taxon>Kitasatosporales</taxon>
        <taxon>Streptomycetaceae</taxon>
        <taxon>Streptomyces</taxon>
    </lineage>
</organism>
<keyword evidence="1" id="KW-0378">Hydrolase</keyword>
<dbReference type="Gene3D" id="2.40.260.10">
    <property type="entry name" value="Sortase"/>
    <property type="match status" value="1"/>
</dbReference>
<dbReference type="GO" id="GO:0016787">
    <property type="term" value="F:hydrolase activity"/>
    <property type="evidence" value="ECO:0007669"/>
    <property type="project" value="UniProtKB-KW"/>
</dbReference>
<evidence type="ECO:0000313" key="3">
    <source>
        <dbReference type="Proteomes" id="UP000195755"/>
    </source>
</evidence>
<dbReference type="CDD" id="cd05829">
    <property type="entry name" value="Sortase_F"/>
    <property type="match status" value="1"/>
</dbReference>
<dbReference type="InterPro" id="IPR042001">
    <property type="entry name" value="Sortase_F"/>
</dbReference>
<reference evidence="2 3" key="1">
    <citation type="submission" date="2017-06" db="EMBL/GenBank/DDBJ databases">
        <title>Streptomyces albireticuli Genome sequencing and assembly.</title>
        <authorList>
            <person name="Wang Y."/>
            <person name="Du B."/>
            <person name="Ding Y."/>
            <person name="Liu H."/>
            <person name="Hou Q."/>
            <person name="Liu K."/>
            <person name="Yao L."/>
            <person name="Wang C."/>
        </authorList>
    </citation>
    <scope>NUCLEOTIDE SEQUENCE [LARGE SCALE GENOMIC DNA]</scope>
    <source>
        <strain evidence="2 3">MDJK11</strain>
    </source>
</reference>
<gene>
    <name evidence="2" type="ORF">SMD11_4355</name>
</gene>
<dbReference type="KEGG" id="salj:SMD11_4355"/>
<dbReference type="Pfam" id="PF04203">
    <property type="entry name" value="Sortase"/>
    <property type="match status" value="1"/>
</dbReference>
<evidence type="ECO:0000313" key="2">
    <source>
        <dbReference type="EMBL" id="ARZ69961.1"/>
    </source>
</evidence>
<evidence type="ECO:0008006" key="4">
    <source>
        <dbReference type="Google" id="ProtNLM"/>
    </source>
</evidence>
<dbReference type="RefSeq" id="WP_234366115.1">
    <property type="nucleotide sequence ID" value="NZ_CP021744.1"/>
</dbReference>
<evidence type="ECO:0000256" key="1">
    <source>
        <dbReference type="ARBA" id="ARBA00022801"/>
    </source>
</evidence>
<dbReference type="NCBIfam" id="NF033748">
    <property type="entry name" value="class_F_sortase"/>
    <property type="match status" value="1"/>
</dbReference>
<dbReference type="Proteomes" id="UP000195755">
    <property type="component" value="Chromosome"/>
</dbReference>
<accession>A0A1Z2L6X1</accession>
<dbReference type="AlphaFoldDB" id="A0A1Z2L6X1"/>
<protein>
    <recommendedName>
        <fullName evidence="4">Class F sortase</fullName>
    </recommendedName>
</protein>
<dbReference type="InterPro" id="IPR005754">
    <property type="entry name" value="Sortase"/>
</dbReference>
<proteinExistence type="predicted"/>
<dbReference type="EMBL" id="CP021744">
    <property type="protein sequence ID" value="ARZ69961.1"/>
    <property type="molecule type" value="Genomic_DNA"/>
</dbReference>